<comment type="caution">
    <text evidence="2">The sequence shown here is derived from an EMBL/GenBank/DDBJ whole genome shotgun (WGS) entry which is preliminary data.</text>
</comment>
<keyword evidence="1" id="KW-0732">Signal</keyword>
<proteinExistence type="predicted"/>
<keyword evidence="3" id="KW-1185">Reference proteome</keyword>
<reference evidence="2 3" key="1">
    <citation type="submission" date="2019-11" db="EMBL/GenBank/DDBJ databases">
        <title>P. haliotis isolates from Z. marina roots.</title>
        <authorList>
            <person name="Cohen M."/>
            <person name="Jospin G."/>
            <person name="Eisen J.A."/>
            <person name="Coil D.A."/>
        </authorList>
    </citation>
    <scope>NUCLEOTIDE SEQUENCE [LARGE SCALE GENOMIC DNA]</scope>
    <source>
        <strain evidence="2 3">UCD-MCMsp1aY</strain>
    </source>
</reference>
<organism evidence="2 3">
    <name type="scientific">Psychrosphaera haliotis</name>
    <dbReference type="NCBI Taxonomy" id="555083"/>
    <lineage>
        <taxon>Bacteria</taxon>
        <taxon>Pseudomonadati</taxon>
        <taxon>Pseudomonadota</taxon>
        <taxon>Gammaproteobacteria</taxon>
        <taxon>Alteromonadales</taxon>
        <taxon>Pseudoalteromonadaceae</taxon>
        <taxon>Psychrosphaera</taxon>
    </lineage>
</organism>
<name>A0A6N8F8Z2_9GAMM</name>
<dbReference type="AlphaFoldDB" id="A0A6N8F8Z2"/>
<dbReference type="EMBL" id="WOCD01000005">
    <property type="protein sequence ID" value="MUH73006.1"/>
    <property type="molecule type" value="Genomic_DNA"/>
</dbReference>
<dbReference type="Proteomes" id="UP000439994">
    <property type="component" value="Unassembled WGS sequence"/>
</dbReference>
<feature type="chain" id="PRO_5026788444" evidence="1">
    <location>
        <begin position="23"/>
        <end position="214"/>
    </location>
</feature>
<sequence length="214" mass="23564">MIKLVSVILTFVLFSLPNEVSAYFIDSTTVNGSKVNSATINGSKVNSATINGTAVDSTTLNGVPDIKAKKTAAIIYQLFFFIDFNNAQKEAQPEFCFVGEKSFVIGEILKQTHESRKRNIDVSISNWQQASDVPLSYCHIIYNADPKPSDKEITKALSEESMTIANNVNLKETGNIASISFQGTAVTFVFSRKHLRRSSLEVNHQLIRASVVIP</sequence>
<evidence type="ECO:0000313" key="3">
    <source>
        <dbReference type="Proteomes" id="UP000439994"/>
    </source>
</evidence>
<feature type="signal peptide" evidence="1">
    <location>
        <begin position="1"/>
        <end position="22"/>
    </location>
</feature>
<evidence type="ECO:0000313" key="2">
    <source>
        <dbReference type="EMBL" id="MUH73006.1"/>
    </source>
</evidence>
<dbReference type="Pfam" id="PF13689">
    <property type="entry name" value="DUF4154"/>
    <property type="match status" value="1"/>
</dbReference>
<dbReference type="RefSeq" id="WP_155696207.1">
    <property type="nucleotide sequence ID" value="NZ_WOCD01000005.1"/>
</dbReference>
<accession>A0A6N8F8Z2</accession>
<protein>
    <submittedName>
        <fullName evidence="2">DUF4154 domain-containing protein</fullName>
    </submittedName>
</protein>
<evidence type="ECO:0000256" key="1">
    <source>
        <dbReference type="SAM" id="SignalP"/>
    </source>
</evidence>
<gene>
    <name evidence="2" type="ORF">GNP35_11250</name>
</gene>
<dbReference type="InterPro" id="IPR025293">
    <property type="entry name" value="YfiR/HmsC-like"/>
</dbReference>